<dbReference type="InterPro" id="IPR010559">
    <property type="entry name" value="Sig_transdc_His_kin_internal"/>
</dbReference>
<dbReference type="GO" id="GO:0000155">
    <property type="term" value="F:phosphorelay sensor kinase activity"/>
    <property type="evidence" value="ECO:0007669"/>
    <property type="project" value="InterPro"/>
</dbReference>
<evidence type="ECO:0000313" key="11">
    <source>
        <dbReference type="EMBL" id="GIP16433.1"/>
    </source>
</evidence>
<feature type="domain" description="HAMP" evidence="10">
    <location>
        <begin position="319"/>
        <end position="371"/>
    </location>
</feature>
<keyword evidence="8 9" id="KW-0472">Membrane</keyword>
<dbReference type="SMART" id="SM00304">
    <property type="entry name" value="HAMP"/>
    <property type="match status" value="1"/>
</dbReference>
<dbReference type="SUPFAM" id="SSF55874">
    <property type="entry name" value="ATPase domain of HSP90 chaperone/DNA topoisomerase II/histidine kinase"/>
    <property type="match status" value="1"/>
</dbReference>
<dbReference type="RefSeq" id="WP_213514685.1">
    <property type="nucleotide sequence ID" value="NZ_BOSE01000003.1"/>
</dbReference>
<dbReference type="PROSITE" id="PS50885">
    <property type="entry name" value="HAMP"/>
    <property type="match status" value="1"/>
</dbReference>
<evidence type="ECO:0000256" key="5">
    <source>
        <dbReference type="ARBA" id="ARBA00022692"/>
    </source>
</evidence>
<dbReference type="Gene3D" id="3.30.565.10">
    <property type="entry name" value="Histidine kinase-like ATPase, C-terminal domain"/>
    <property type="match status" value="1"/>
</dbReference>
<sequence>MSLQKKLLLAFVGLIIVPLLVLGTLSYKYISNRTETSYSEATELRLRALLLSIDQVFNDMNRVTDSTIASRAIQEALNNLQSADLDQINYLELNTVQRNFRELLVNHPSVSYAFMYTLQQQNVHKLFSKASFSPMPFEEFKQLDIYQEVIKRDGLPVWIGAYEHTKLTGEDQVFTLARVVKDIDTLDNKGILLVQIRNSDLESIFRYFRYKQEHTKYMIVNADGLIMYDSNGEHEQQWLQDLMSEQQEAVGGYSARSRFQGVDSVVSTIEFGNYEQWRLVAVTPWSVIGGDIKWTAVAVSTSIGICILLACIFIVYIGSRITKAIIETVKVMREVERGNLQARVAVRGNDEIGLLTRGTNRLVYRLEQLIEEVKEQSERKREAEITALQAQIKPHFLFNTLESINILAIQNQGKKVSQMVSKLGNILRISIQQREEITIEQELAHVRSYLDIQKYRFEDLFDYDIIVNEQLLHHMTIKLSLQPLIENCIQHGFEGIDYFGFIRIVITDSEQHIYFRIEDNGVGIDAEQLEKFNYLSGSVGTFDNTPQLGERRSIGVRNVADRVRLRYGKPYGLMLCSAPGQGTVIQMTIPKGKDGNDYEIESSSD</sequence>
<name>A0A920CYI7_9BACL</name>
<dbReference type="CDD" id="cd06225">
    <property type="entry name" value="HAMP"/>
    <property type="match status" value="1"/>
</dbReference>
<dbReference type="GO" id="GO:0005886">
    <property type="term" value="C:plasma membrane"/>
    <property type="evidence" value="ECO:0007669"/>
    <property type="project" value="UniProtKB-SubCell"/>
</dbReference>
<dbReference type="InterPro" id="IPR003660">
    <property type="entry name" value="HAMP_dom"/>
</dbReference>
<evidence type="ECO:0000256" key="6">
    <source>
        <dbReference type="ARBA" id="ARBA00022777"/>
    </source>
</evidence>
<keyword evidence="5 9" id="KW-0812">Transmembrane</keyword>
<evidence type="ECO:0000256" key="4">
    <source>
        <dbReference type="ARBA" id="ARBA00022679"/>
    </source>
</evidence>
<dbReference type="Gene3D" id="6.10.340.10">
    <property type="match status" value="1"/>
</dbReference>
<keyword evidence="7 9" id="KW-1133">Transmembrane helix</keyword>
<proteinExistence type="predicted"/>
<protein>
    <recommendedName>
        <fullName evidence="10">HAMP domain-containing protein</fullName>
    </recommendedName>
</protein>
<dbReference type="InterPro" id="IPR050640">
    <property type="entry name" value="Bact_2-comp_sensor_kinase"/>
</dbReference>
<evidence type="ECO:0000256" key="3">
    <source>
        <dbReference type="ARBA" id="ARBA00022553"/>
    </source>
</evidence>
<evidence type="ECO:0000256" key="9">
    <source>
        <dbReference type="SAM" id="Phobius"/>
    </source>
</evidence>
<evidence type="ECO:0000256" key="7">
    <source>
        <dbReference type="ARBA" id="ARBA00022989"/>
    </source>
</evidence>
<feature type="transmembrane region" description="Helical" evidence="9">
    <location>
        <begin position="294"/>
        <end position="317"/>
    </location>
</feature>
<dbReference type="PANTHER" id="PTHR34220:SF7">
    <property type="entry name" value="SENSOR HISTIDINE KINASE YPDA"/>
    <property type="match status" value="1"/>
</dbReference>
<dbReference type="Pfam" id="PF00672">
    <property type="entry name" value="HAMP"/>
    <property type="match status" value="1"/>
</dbReference>
<evidence type="ECO:0000256" key="8">
    <source>
        <dbReference type="ARBA" id="ARBA00023136"/>
    </source>
</evidence>
<evidence type="ECO:0000259" key="10">
    <source>
        <dbReference type="PROSITE" id="PS50885"/>
    </source>
</evidence>
<reference evidence="11" key="1">
    <citation type="submission" date="2021-03" db="EMBL/GenBank/DDBJ databases">
        <title>Antimicrobial resistance genes in bacteria isolated from Japanese honey, and their potential for conferring macrolide and lincosamide resistance in the American foulbrood pathogen Paenibacillus larvae.</title>
        <authorList>
            <person name="Okamoto M."/>
            <person name="Kumagai M."/>
            <person name="Kanamori H."/>
            <person name="Takamatsu D."/>
        </authorList>
    </citation>
    <scope>NUCLEOTIDE SEQUENCE</scope>
    <source>
        <strain evidence="11">J40TS1</strain>
    </source>
</reference>
<gene>
    <name evidence="11" type="ORF">J40TS1_20750</name>
</gene>
<evidence type="ECO:0000256" key="1">
    <source>
        <dbReference type="ARBA" id="ARBA00004651"/>
    </source>
</evidence>
<dbReference type="PANTHER" id="PTHR34220">
    <property type="entry name" value="SENSOR HISTIDINE KINASE YPDA"/>
    <property type="match status" value="1"/>
</dbReference>
<keyword evidence="4" id="KW-0808">Transferase</keyword>
<dbReference type="Pfam" id="PF02518">
    <property type="entry name" value="HATPase_c"/>
    <property type="match status" value="1"/>
</dbReference>
<comment type="subcellular location">
    <subcellularLocation>
        <location evidence="1">Cell membrane</location>
        <topology evidence="1">Multi-pass membrane protein</topology>
    </subcellularLocation>
</comment>
<dbReference type="InterPro" id="IPR033479">
    <property type="entry name" value="dCache_1"/>
</dbReference>
<evidence type="ECO:0000256" key="2">
    <source>
        <dbReference type="ARBA" id="ARBA00022475"/>
    </source>
</evidence>
<dbReference type="Proteomes" id="UP000683139">
    <property type="component" value="Unassembled WGS sequence"/>
</dbReference>
<dbReference type="InterPro" id="IPR003594">
    <property type="entry name" value="HATPase_dom"/>
</dbReference>
<dbReference type="AlphaFoldDB" id="A0A920CYI7"/>
<comment type="caution">
    <text evidence="11">The sequence shown here is derived from an EMBL/GenBank/DDBJ whole genome shotgun (WGS) entry which is preliminary data.</text>
</comment>
<dbReference type="Pfam" id="PF02743">
    <property type="entry name" value="dCache_1"/>
    <property type="match status" value="1"/>
</dbReference>
<organism evidence="11 12">
    <name type="scientific">Paenibacillus montaniterrae</name>
    <dbReference type="NCBI Taxonomy" id="429341"/>
    <lineage>
        <taxon>Bacteria</taxon>
        <taxon>Bacillati</taxon>
        <taxon>Bacillota</taxon>
        <taxon>Bacilli</taxon>
        <taxon>Bacillales</taxon>
        <taxon>Paenibacillaceae</taxon>
        <taxon>Paenibacillus</taxon>
    </lineage>
</organism>
<dbReference type="InterPro" id="IPR036890">
    <property type="entry name" value="HATPase_C_sf"/>
</dbReference>
<evidence type="ECO:0000313" key="12">
    <source>
        <dbReference type="Proteomes" id="UP000683139"/>
    </source>
</evidence>
<accession>A0A920CYI7</accession>
<dbReference type="SUPFAM" id="SSF158472">
    <property type="entry name" value="HAMP domain-like"/>
    <property type="match status" value="1"/>
</dbReference>
<dbReference type="Pfam" id="PF06580">
    <property type="entry name" value="His_kinase"/>
    <property type="match status" value="1"/>
</dbReference>
<keyword evidence="6" id="KW-0418">Kinase</keyword>
<dbReference type="EMBL" id="BOSE01000003">
    <property type="protein sequence ID" value="GIP16433.1"/>
    <property type="molecule type" value="Genomic_DNA"/>
</dbReference>
<keyword evidence="12" id="KW-1185">Reference proteome</keyword>
<keyword evidence="2" id="KW-1003">Cell membrane</keyword>
<keyword evidence="3" id="KW-0597">Phosphoprotein</keyword>